<dbReference type="GO" id="GO:0005789">
    <property type="term" value="C:endoplasmic reticulum membrane"/>
    <property type="evidence" value="ECO:0007669"/>
    <property type="project" value="UniProtKB-SubCell"/>
</dbReference>
<evidence type="ECO:0000313" key="2">
    <source>
        <dbReference type="Proteomes" id="UP001162087"/>
    </source>
</evidence>
<dbReference type="SMART" id="SM00382">
    <property type="entry name" value="AAA"/>
    <property type="match status" value="1"/>
</dbReference>
<dbReference type="InterPro" id="IPR015284">
    <property type="entry name" value="SRX_dom"/>
</dbReference>
<dbReference type="InterPro" id="IPR003593">
    <property type="entry name" value="AAA+_ATPase"/>
</dbReference>
<dbReference type="Pfam" id="PF02881">
    <property type="entry name" value="SRP54_N"/>
    <property type="match status" value="1"/>
</dbReference>
<evidence type="ECO:0000313" key="1">
    <source>
        <dbReference type="EMBL" id="CAI4058785.1"/>
    </source>
</evidence>
<proteinExistence type="predicted"/>
<dbReference type="SUPFAM" id="SSF47364">
    <property type="entry name" value="Domain of the SRP/SRP receptor G-proteins"/>
    <property type="match status" value="1"/>
</dbReference>
<keyword evidence="2" id="KW-1185">Reference proteome</keyword>
<dbReference type="InterPro" id="IPR027417">
    <property type="entry name" value="P-loop_NTPase"/>
</dbReference>
<dbReference type="SMART" id="SM00963">
    <property type="entry name" value="SRP54_N"/>
    <property type="match status" value="1"/>
</dbReference>
<organism evidence="1 2">
    <name type="scientific">Saccharomyces kudriavzevii (strain ATCC MYA-4449 / AS 2.2408 / CBS 8840 / NBRC 1802 / NCYC 2889)</name>
    <name type="common">Yeast</name>
    <dbReference type="NCBI Taxonomy" id="226230"/>
    <lineage>
        <taxon>Eukaryota</taxon>
        <taxon>Fungi</taxon>
        <taxon>Dikarya</taxon>
        <taxon>Ascomycota</taxon>
        <taxon>Saccharomycotina</taxon>
        <taxon>Saccharomycetes</taxon>
        <taxon>Saccharomycetales</taxon>
        <taxon>Saccharomycetaceae</taxon>
        <taxon>Saccharomyces</taxon>
    </lineage>
</organism>
<gene>
    <name evidence="1" type="primary">SKDI04G5030</name>
    <name evidence="1" type="ORF">SKDI_04G5030</name>
</gene>
<sequence length="621" mass="69278">MFEQLAVFTPQGQVLYQYNCLGKRFSEVQINSFISQLITSPVTKKESVANANTNGFDFNLLTINNEFKNSNSFYALFYLNKQPELYFVVTFAEQTLELNQETQQTLSLALKLWNSLHLSESIQKNLKGHNEKNEHNYIDVLQGLKEDLDKFDQYFAIKYEESIKQGPINSNDAATNELVSQSYNKSTKKKLKDTKNRKQSSGNVGSGRKWGRDGGMLDEMNHEDAAKLDFSSSNSYSSSQVALDSTINKDSFGDRTEGGDFLIKEIDDLLSSHKDEIISEKESKNSGYVNTAFGFLQKHVLGNKTISENDLKTVLDKLKQQLITKNVAPEAADYLIQQVSRDLVGSKTANWTSVENTARESLTKALTQILTPGVSVDLLREIQSKRSKKDSEGKSDPYVFSIVGVNGVGKSTNLSKLAFWLLQNNFKVLIVACDTFRSGAVEQLRVHVENLAQLMDDSHVRGVKNKRGKSGNDYVELFEAGYGGSDLVTKIAKQAIKYSRDQNFDIVLMDTAGRRHNDPTLMSPLKSFADQAQPDKIIMVGEALVGTDSVQQAKNFNDAFGKGRNLDFFIISKCDTVGEMLGTMVNMVYATGIPILFVGVGQTYTDLRTLSVKWAVNTLMS</sequence>
<dbReference type="GO" id="GO:0005525">
    <property type="term" value="F:GTP binding"/>
    <property type="evidence" value="ECO:0007669"/>
    <property type="project" value="UniProtKB-KW"/>
</dbReference>
<dbReference type="Gene3D" id="1.20.120.140">
    <property type="entry name" value="Signal recognition particle SRP54, nucleotide-binding domain"/>
    <property type="match status" value="1"/>
</dbReference>
<dbReference type="CDD" id="cd14826">
    <property type="entry name" value="SR_alpha_SRX"/>
    <property type="match status" value="1"/>
</dbReference>
<dbReference type="OrthoDB" id="1727884at2759"/>
<dbReference type="GO" id="GO:0032991">
    <property type="term" value="C:protein-containing complex"/>
    <property type="evidence" value="ECO:0007669"/>
    <property type="project" value="UniProtKB-ARBA"/>
</dbReference>
<dbReference type="Proteomes" id="UP001162087">
    <property type="component" value="Chromosome 4"/>
</dbReference>
<accession>A0AA35JGJ8</accession>
<dbReference type="GO" id="GO:0006614">
    <property type="term" value="P:SRP-dependent cotranslational protein targeting to membrane"/>
    <property type="evidence" value="ECO:0007669"/>
    <property type="project" value="InterPro"/>
</dbReference>
<dbReference type="InterPro" id="IPR013822">
    <property type="entry name" value="Signal_recog_particl_SRP54_hlx"/>
</dbReference>
<dbReference type="EMBL" id="OX365899">
    <property type="protein sequence ID" value="CAI4058785.1"/>
    <property type="molecule type" value="Genomic_DNA"/>
</dbReference>
<dbReference type="SMART" id="SM00962">
    <property type="entry name" value="SRP54"/>
    <property type="match status" value="1"/>
</dbReference>
<dbReference type="InterPro" id="IPR042101">
    <property type="entry name" value="SRP54_N_sf"/>
</dbReference>
<reference evidence="1" key="1">
    <citation type="submission" date="2022-10" db="EMBL/GenBank/DDBJ databases">
        <authorList>
            <person name="Byrne P K."/>
        </authorList>
    </citation>
    <scope>NUCLEOTIDE SEQUENCE</scope>
    <source>
        <strain evidence="1">IFO1802</strain>
    </source>
</reference>
<dbReference type="CDD" id="cd17876">
    <property type="entry name" value="SRalpha_C"/>
    <property type="match status" value="1"/>
</dbReference>
<dbReference type="Gene3D" id="3.40.50.300">
    <property type="entry name" value="P-loop containing nucleotide triphosphate hydrolases"/>
    <property type="match status" value="1"/>
</dbReference>
<dbReference type="Gene3D" id="3.30.450.60">
    <property type="match status" value="1"/>
</dbReference>
<dbReference type="InterPro" id="IPR011012">
    <property type="entry name" value="Longin-like_dom_sf"/>
</dbReference>
<dbReference type="InterPro" id="IPR000897">
    <property type="entry name" value="SRP54_GTPase_dom"/>
</dbReference>
<name>A0AA35JGJ8_SACK1</name>
<dbReference type="GO" id="GO:0005047">
    <property type="term" value="F:signal recognition particle binding"/>
    <property type="evidence" value="ECO:0007669"/>
    <property type="project" value="TreeGrafter"/>
</dbReference>
<dbReference type="Pfam" id="PF09201">
    <property type="entry name" value="SRX"/>
    <property type="match status" value="1"/>
</dbReference>
<dbReference type="PROSITE" id="PS00300">
    <property type="entry name" value="SRP54"/>
    <property type="match status" value="1"/>
</dbReference>
<protein>
    <submittedName>
        <fullName evidence="1">Uncharacterized protein</fullName>
    </submittedName>
</protein>
<dbReference type="SUPFAM" id="SSF52540">
    <property type="entry name" value="P-loop containing nucleoside triphosphate hydrolases"/>
    <property type="match status" value="1"/>
</dbReference>
<dbReference type="GO" id="GO:0003924">
    <property type="term" value="F:GTPase activity"/>
    <property type="evidence" value="ECO:0007669"/>
    <property type="project" value="TreeGrafter"/>
</dbReference>
<dbReference type="PANTHER" id="PTHR43134">
    <property type="entry name" value="SIGNAL RECOGNITION PARTICLE RECEPTOR SUBUNIT ALPHA"/>
    <property type="match status" value="1"/>
</dbReference>
<dbReference type="InterPro" id="IPR036225">
    <property type="entry name" value="SRP/SRP_N"/>
</dbReference>
<dbReference type="Pfam" id="PF00448">
    <property type="entry name" value="SRP54"/>
    <property type="match status" value="2"/>
</dbReference>
<dbReference type="SUPFAM" id="SSF64356">
    <property type="entry name" value="SNARE-like"/>
    <property type="match status" value="1"/>
</dbReference>
<dbReference type="PANTHER" id="PTHR43134:SF1">
    <property type="entry name" value="SIGNAL RECOGNITION PARTICLE RECEPTOR SUBUNIT ALPHA"/>
    <property type="match status" value="1"/>
</dbReference>